<evidence type="ECO:0000256" key="3">
    <source>
        <dbReference type="ARBA" id="ARBA00010519"/>
    </source>
</evidence>
<keyword evidence="4 11" id="KW-0813">Transport</keyword>
<evidence type="ECO:0000313" key="13">
    <source>
        <dbReference type="Proteomes" id="UP000027583"/>
    </source>
</evidence>
<organism evidence="12 13">
    <name type="scientific">Asaia bogorensis</name>
    <dbReference type="NCBI Taxonomy" id="91915"/>
    <lineage>
        <taxon>Bacteria</taxon>
        <taxon>Pseudomonadati</taxon>
        <taxon>Pseudomonadota</taxon>
        <taxon>Alphaproteobacteria</taxon>
        <taxon>Acetobacterales</taxon>
        <taxon>Acetobacteraceae</taxon>
        <taxon>Asaia</taxon>
    </lineage>
</organism>
<keyword evidence="8 11" id="KW-1133">Transmembrane helix</keyword>
<dbReference type="FunFam" id="1.10.287.3510:FF:000001">
    <property type="entry name" value="NADH-quinone oxidoreductase subunit K"/>
    <property type="match status" value="1"/>
</dbReference>
<evidence type="ECO:0000256" key="7">
    <source>
        <dbReference type="ARBA" id="ARBA00022967"/>
    </source>
</evidence>
<evidence type="ECO:0000256" key="4">
    <source>
        <dbReference type="ARBA" id="ARBA00022448"/>
    </source>
</evidence>
<dbReference type="Pfam" id="PF00420">
    <property type="entry name" value="Oxidored_q2"/>
    <property type="match status" value="1"/>
</dbReference>
<feature type="transmembrane region" description="Helical" evidence="11">
    <location>
        <begin position="30"/>
        <end position="50"/>
    </location>
</feature>
<keyword evidence="6 11" id="KW-0874">Quinone</keyword>
<accession>A0A060QII1</accession>
<dbReference type="PANTHER" id="PTHR11434">
    <property type="entry name" value="NADH-UBIQUINONE OXIDOREDUCTASE SUBUNIT ND4L"/>
    <property type="match status" value="1"/>
</dbReference>
<evidence type="ECO:0000256" key="5">
    <source>
        <dbReference type="ARBA" id="ARBA00022692"/>
    </source>
</evidence>
<dbReference type="InterPro" id="IPR001133">
    <property type="entry name" value="NADH_UbQ_OxRdtase_chain4L/K"/>
</dbReference>
<dbReference type="GO" id="GO:0042773">
    <property type="term" value="P:ATP synthesis coupled electron transport"/>
    <property type="evidence" value="ECO:0007669"/>
    <property type="project" value="InterPro"/>
</dbReference>
<evidence type="ECO:0000256" key="8">
    <source>
        <dbReference type="ARBA" id="ARBA00022989"/>
    </source>
</evidence>
<evidence type="ECO:0000256" key="10">
    <source>
        <dbReference type="ARBA" id="ARBA00023136"/>
    </source>
</evidence>
<keyword evidence="11" id="KW-0830">Ubiquinone</keyword>
<evidence type="ECO:0000256" key="11">
    <source>
        <dbReference type="HAMAP-Rule" id="MF_01456"/>
    </source>
</evidence>
<evidence type="ECO:0000313" key="12">
    <source>
        <dbReference type="EMBL" id="CDG40984.1"/>
    </source>
</evidence>
<gene>
    <name evidence="11" type="primary">nuoK</name>
    <name evidence="12" type="ORF">ASAP_2939</name>
</gene>
<name>A0A060QII1_9PROT</name>
<dbReference type="EMBL" id="CBLX010000024">
    <property type="protein sequence ID" value="CDG40984.1"/>
    <property type="molecule type" value="Genomic_DNA"/>
</dbReference>
<comment type="similarity">
    <text evidence="3 11">Belongs to the complex I subunit 4L family.</text>
</comment>
<keyword evidence="5 11" id="KW-0812">Transmembrane</keyword>
<comment type="catalytic activity">
    <reaction evidence="11">
        <text>a quinone + NADH + 5 H(+)(in) = a quinol + NAD(+) + 4 H(+)(out)</text>
        <dbReference type="Rhea" id="RHEA:57888"/>
        <dbReference type="ChEBI" id="CHEBI:15378"/>
        <dbReference type="ChEBI" id="CHEBI:24646"/>
        <dbReference type="ChEBI" id="CHEBI:57540"/>
        <dbReference type="ChEBI" id="CHEBI:57945"/>
        <dbReference type="ChEBI" id="CHEBI:132124"/>
    </reaction>
</comment>
<evidence type="ECO:0000256" key="2">
    <source>
        <dbReference type="ARBA" id="ARBA00004141"/>
    </source>
</evidence>
<feature type="transmembrane region" description="Helical" evidence="11">
    <location>
        <begin position="62"/>
        <end position="83"/>
    </location>
</feature>
<comment type="caution">
    <text evidence="12">The sequence shown here is derived from an EMBL/GenBank/DDBJ whole genome shotgun (WGS) entry which is preliminary data.</text>
</comment>
<proteinExistence type="inferred from homology"/>
<dbReference type="EC" id="7.1.1.-" evidence="11"/>
<reference evidence="12 13" key="2">
    <citation type="journal article" date="2014" name="PLoS ONE">
        <title>Evolution of mitochondria reconstructed from the energy metabolism of living bacteria.</title>
        <authorList>
            <person name="Degli Esposti M."/>
            <person name="Chouaia B."/>
            <person name="Comandatore F."/>
            <person name="Crotti E."/>
            <person name="Sassera D."/>
            <person name="Lievens P.M."/>
            <person name="Daffonchio D."/>
            <person name="Bandi C."/>
        </authorList>
    </citation>
    <scope>NUCLEOTIDE SEQUENCE [LARGE SCALE GENOMIC DNA]</scope>
    <source>
        <strain evidence="12 13">SF2.1</strain>
    </source>
</reference>
<dbReference type="InterPro" id="IPR039428">
    <property type="entry name" value="NUOK/Mnh_C1-like"/>
</dbReference>
<keyword evidence="7 11" id="KW-1278">Translocase</keyword>
<dbReference type="PANTHER" id="PTHR11434:SF16">
    <property type="entry name" value="NADH-UBIQUINONE OXIDOREDUCTASE CHAIN 4L"/>
    <property type="match status" value="1"/>
</dbReference>
<dbReference type="eggNOG" id="COG0713">
    <property type="taxonomic scope" value="Bacteria"/>
</dbReference>
<evidence type="ECO:0000256" key="6">
    <source>
        <dbReference type="ARBA" id="ARBA00022719"/>
    </source>
</evidence>
<dbReference type="HAMAP" id="MF_01456">
    <property type="entry name" value="NDH1_NuoK"/>
    <property type="match status" value="1"/>
</dbReference>
<comment type="function">
    <text evidence="1 11">NDH-1 shuttles electrons from NADH, via FMN and iron-sulfur (Fe-S) centers, to quinones in the respiratory chain. The immediate electron acceptor for the enzyme in this species is believed to be ubiquinone. Couples the redox reaction to proton translocation (for every two electrons transferred, four hydrogen ions are translocated across the cytoplasmic membrane), and thus conserves the redox energy in a proton gradient.</text>
</comment>
<dbReference type="Proteomes" id="UP000027583">
    <property type="component" value="Unassembled WGS sequence"/>
</dbReference>
<keyword evidence="12" id="KW-0560">Oxidoreductase</keyword>
<dbReference type="GO" id="GO:0048038">
    <property type="term" value="F:quinone binding"/>
    <property type="evidence" value="ECO:0007669"/>
    <property type="project" value="UniProtKB-KW"/>
</dbReference>
<sequence>MTAADPNGALIVAVILFSLGALGVLVRRNLLFMLMSTEIMLNAACLAFIAAGNRWHMADGQVMFIMVVAFAAAESAVGLAIILRMHAAGRSTLDADTGNRLGG</sequence>
<evidence type="ECO:0000256" key="9">
    <source>
        <dbReference type="ARBA" id="ARBA00023027"/>
    </source>
</evidence>
<dbReference type="GO" id="GO:0030964">
    <property type="term" value="C:NADH dehydrogenase complex"/>
    <property type="evidence" value="ECO:0007669"/>
    <property type="project" value="TreeGrafter"/>
</dbReference>
<dbReference type="Gene3D" id="1.10.287.3510">
    <property type="match status" value="1"/>
</dbReference>
<dbReference type="AlphaFoldDB" id="A0A060QII1"/>
<dbReference type="NCBIfam" id="NF004320">
    <property type="entry name" value="PRK05715.1-2"/>
    <property type="match status" value="1"/>
</dbReference>
<protein>
    <recommendedName>
        <fullName evidence="11">NADH-quinone oxidoreductase subunit K</fullName>
        <ecNumber evidence="11">7.1.1.-</ecNumber>
    </recommendedName>
    <alternativeName>
        <fullName evidence="11">NADH dehydrogenase I subunit K</fullName>
    </alternativeName>
    <alternativeName>
        <fullName evidence="11">NDH-1 subunit K</fullName>
    </alternativeName>
</protein>
<dbReference type="GeneID" id="78227417"/>
<comment type="subunit">
    <text evidence="11">NDH-1 is composed of 14 different subunits. Subunits NuoA, H, J, K, L, M, N constitute the membrane sector of the complex.</text>
</comment>
<keyword evidence="10 11" id="KW-0472">Membrane</keyword>
<dbReference type="RefSeq" id="WP_023979431.1">
    <property type="nucleotide sequence ID" value="NZ_CBLX010000024.1"/>
</dbReference>
<dbReference type="GO" id="GO:0005886">
    <property type="term" value="C:plasma membrane"/>
    <property type="evidence" value="ECO:0007669"/>
    <property type="project" value="UniProtKB-SubCell"/>
</dbReference>
<reference evidence="12 13" key="1">
    <citation type="journal article" date="2014" name="Genome Biol. Evol.">
        <title>Acetic acid bacteria genomes reveal functional traits for adaptation to life in insect guts.</title>
        <authorList>
            <person name="Chouaia B."/>
            <person name="Gaiarsa S."/>
            <person name="Crotti E."/>
            <person name="Comandatore F."/>
            <person name="Degli Esposti M."/>
            <person name="Ricci I."/>
            <person name="Alma A."/>
            <person name="Favia G."/>
            <person name="Bandi C."/>
            <person name="Daffonchio D."/>
        </authorList>
    </citation>
    <scope>NUCLEOTIDE SEQUENCE [LARGE SCALE GENOMIC DNA]</scope>
    <source>
        <strain evidence="12 13">SF2.1</strain>
    </source>
</reference>
<evidence type="ECO:0000256" key="1">
    <source>
        <dbReference type="ARBA" id="ARBA00002378"/>
    </source>
</evidence>
<feature type="transmembrane region" description="Helical" evidence="11">
    <location>
        <begin position="6"/>
        <end position="25"/>
    </location>
</feature>
<dbReference type="GO" id="GO:0050136">
    <property type="term" value="F:NADH dehydrogenase (quinone) (non-electrogenic) activity"/>
    <property type="evidence" value="ECO:0007669"/>
    <property type="project" value="UniProtKB-UniRule"/>
</dbReference>
<dbReference type="NCBIfam" id="NF004319">
    <property type="entry name" value="PRK05715.1-1"/>
    <property type="match status" value="1"/>
</dbReference>
<comment type="subcellular location">
    <subcellularLocation>
        <location evidence="11">Cell membrane</location>
        <topology evidence="11">Multi-pass membrane protein</topology>
    </subcellularLocation>
    <subcellularLocation>
        <location evidence="2">Membrane</location>
        <topology evidence="2">Multi-pass membrane protein</topology>
    </subcellularLocation>
</comment>
<keyword evidence="9 11" id="KW-0520">NAD</keyword>
<keyword evidence="11" id="KW-1003">Cell membrane</keyword>